<dbReference type="Proteomes" id="UP000037247">
    <property type="component" value="Unassembled WGS sequence"/>
</dbReference>
<comment type="caution">
    <text evidence="9">The sequence shown here is derived from an EMBL/GenBank/DDBJ whole genome shotgun (WGS) entry which is preliminary data.</text>
</comment>
<dbReference type="InterPro" id="IPR018649">
    <property type="entry name" value="SHOCT"/>
</dbReference>
<dbReference type="EMBL" id="LDTZ01000014">
    <property type="protein sequence ID" value="KNA92331.1"/>
    <property type="molecule type" value="Genomic_DNA"/>
</dbReference>
<feature type="domain" description="Cardiolipin synthase N-terminal" evidence="8">
    <location>
        <begin position="23"/>
        <end position="64"/>
    </location>
</feature>
<evidence type="ECO:0000256" key="2">
    <source>
        <dbReference type="ARBA" id="ARBA00022475"/>
    </source>
</evidence>
<evidence type="ECO:0000313" key="9">
    <source>
        <dbReference type="EMBL" id="KNA92331.1"/>
    </source>
</evidence>
<evidence type="ECO:0000256" key="5">
    <source>
        <dbReference type="ARBA" id="ARBA00023136"/>
    </source>
</evidence>
<gene>
    <name evidence="9" type="ORF">ABW18_02955</name>
</gene>
<evidence type="ECO:0000259" key="8">
    <source>
        <dbReference type="Pfam" id="PF13396"/>
    </source>
</evidence>
<feature type="transmembrane region" description="Helical" evidence="6">
    <location>
        <begin position="7"/>
        <end position="29"/>
    </location>
</feature>
<evidence type="ECO:0000256" key="4">
    <source>
        <dbReference type="ARBA" id="ARBA00022989"/>
    </source>
</evidence>
<dbReference type="RefSeq" id="WP_049697557.1">
    <property type="nucleotide sequence ID" value="NZ_JAQDQF010000002.1"/>
</dbReference>
<evidence type="ECO:0000259" key="7">
    <source>
        <dbReference type="Pfam" id="PF09851"/>
    </source>
</evidence>
<evidence type="ECO:0000256" key="6">
    <source>
        <dbReference type="SAM" id="Phobius"/>
    </source>
</evidence>
<protein>
    <submittedName>
        <fullName evidence="9">Membrane protein</fullName>
    </submittedName>
</protein>
<proteinExistence type="predicted"/>
<keyword evidence="4 6" id="KW-1133">Transmembrane helix</keyword>
<keyword evidence="3 6" id="KW-0812">Transmembrane</keyword>
<dbReference type="InterPro" id="IPR027379">
    <property type="entry name" value="CLS_N"/>
</dbReference>
<evidence type="ECO:0000313" key="10">
    <source>
        <dbReference type="Proteomes" id="UP000037247"/>
    </source>
</evidence>
<organism evidence="9 10">
    <name type="scientific">Gordonia jacobaea</name>
    <dbReference type="NCBI Taxonomy" id="122202"/>
    <lineage>
        <taxon>Bacteria</taxon>
        <taxon>Bacillati</taxon>
        <taxon>Actinomycetota</taxon>
        <taxon>Actinomycetes</taxon>
        <taxon>Mycobacteriales</taxon>
        <taxon>Gordoniaceae</taxon>
        <taxon>Gordonia</taxon>
    </lineage>
</organism>
<evidence type="ECO:0000256" key="1">
    <source>
        <dbReference type="ARBA" id="ARBA00004651"/>
    </source>
</evidence>
<comment type="subcellular location">
    <subcellularLocation>
        <location evidence="1">Cell membrane</location>
        <topology evidence="1">Multi-pass membrane protein</topology>
    </subcellularLocation>
</comment>
<name>A0ABR5IFF2_9ACTN</name>
<keyword evidence="5 6" id="KW-0472">Membrane</keyword>
<keyword evidence="2" id="KW-1003">Cell membrane</keyword>
<dbReference type="Pfam" id="PF09851">
    <property type="entry name" value="SHOCT"/>
    <property type="match status" value="1"/>
</dbReference>
<sequence length="128" mass="14370">MWEGFWNFLWTMVVIFAFVAYLIVLWYIIADLFRDHKSSGWAKAIWVICLIIFPYITAIVYLLAKGKGMQERAQAAAAEYKKASDTYIRDVAGTSPAQQIADAKSLLDSGAITPDEFEHLKSKALASS</sequence>
<reference evidence="9 10" key="1">
    <citation type="submission" date="2015-05" db="EMBL/GenBank/DDBJ databases">
        <title>Draft genome sequence of the bacterium Gordonia jacobaea a new member of the Gordonia genus.</title>
        <authorList>
            <person name="Jimenez-Galisteo G."/>
            <person name="Dominguez A."/>
            <person name="Munoz E."/>
            <person name="Vinas M."/>
        </authorList>
    </citation>
    <scope>NUCLEOTIDE SEQUENCE [LARGE SCALE GENOMIC DNA]</scope>
    <source>
        <strain evidence="10">mv1</strain>
    </source>
</reference>
<feature type="transmembrane region" description="Helical" evidence="6">
    <location>
        <begin position="41"/>
        <end position="64"/>
    </location>
</feature>
<evidence type="ECO:0000256" key="3">
    <source>
        <dbReference type="ARBA" id="ARBA00022692"/>
    </source>
</evidence>
<keyword evidence="10" id="KW-1185">Reference proteome</keyword>
<feature type="domain" description="SHOCT" evidence="7">
    <location>
        <begin position="99"/>
        <end position="125"/>
    </location>
</feature>
<dbReference type="Pfam" id="PF13396">
    <property type="entry name" value="PLDc_N"/>
    <property type="match status" value="1"/>
</dbReference>
<accession>A0ABR5IFF2</accession>